<reference evidence="2 3" key="1">
    <citation type="journal article" date="2019" name="Int. J. Syst. Evol. Microbiol.">
        <title>The Global Catalogue of Microorganisms (GCM) 10K type strain sequencing project: providing services to taxonomists for standard genome sequencing and annotation.</title>
        <authorList>
            <consortium name="The Broad Institute Genomics Platform"/>
            <consortium name="The Broad Institute Genome Sequencing Center for Infectious Disease"/>
            <person name="Wu L."/>
            <person name="Ma J."/>
        </authorList>
    </citation>
    <scope>NUCLEOTIDE SEQUENCE [LARGE SCALE GENOMIC DNA]</scope>
    <source>
        <strain evidence="2 3">JCM 15309</strain>
    </source>
</reference>
<keyword evidence="3" id="KW-1185">Reference proteome</keyword>
<sequence length="679" mass="71512">MRPARVARGLAWLTVALVVADVVVASHAVSLTSETAIAVHGFPFIHGAVVGSAVMGTLIISRYERHPIGWLLTVVGAAGAVSLVSEAYAFWVQENDGPGPAALGGVAAWIATLFGGQVVLAGIALMFLLAPDGHLLSRRWRYAAWLTTAGALLCMLAILSVPPARFQLVTAEAEMGPARRLALSIGFLSILAGLVLSLVSMLVRLHRSRGEQRDQLRLIALAAALPTVGVLWLLLVQSTNGGDQTWTAALPLFVSYFLMPILFAVAVLRHRLYELDVIINRTVVVVAGFAFAALGYTALVVASGRWVEDTGRGFWLSLLATALVALAFQPLRRSVVRLANRLAYGPRAQPYEALADFNRRLADAPGPGDLMPAVAESAARAVSASGALAELEVPGGEPLRGTWGTAAGPWDHAVPVRLGERQLGTIAVAVPRGRELGPVDHAVLEAVAQQAAMAFRNTVLASELADRVDELDRTTRQLAESRLRLVEADDAARRGLEATIARDVLPLISDLPARIARVRATVASGGPATGIDPLVADTNTALSALRDLSRGVFPSQLARSGLEPAVRSLLARAARSATLECDGVAGHRFPPRVEAALYFCCAEAVRSGEHVTSLSLGVDGPDVRLRIEKVDPHGLDLPTITDRIGAAGGDVVVRDGVLLVSVPASAAVEESPATLLPRG</sequence>
<accession>A0ABN2RSE0</accession>
<feature type="transmembrane region" description="Helical" evidence="1">
    <location>
        <begin position="314"/>
        <end position="331"/>
    </location>
</feature>
<dbReference type="EMBL" id="BAAAPB010000005">
    <property type="protein sequence ID" value="GAA1974105.1"/>
    <property type="molecule type" value="Genomic_DNA"/>
</dbReference>
<evidence type="ECO:0008006" key="4">
    <source>
        <dbReference type="Google" id="ProtNLM"/>
    </source>
</evidence>
<keyword evidence="1" id="KW-0472">Membrane</keyword>
<feature type="transmembrane region" description="Helical" evidence="1">
    <location>
        <begin position="142"/>
        <end position="161"/>
    </location>
</feature>
<organism evidence="2 3">
    <name type="scientific">Nocardioides panacihumi</name>
    <dbReference type="NCBI Taxonomy" id="400774"/>
    <lineage>
        <taxon>Bacteria</taxon>
        <taxon>Bacillati</taxon>
        <taxon>Actinomycetota</taxon>
        <taxon>Actinomycetes</taxon>
        <taxon>Propionibacteriales</taxon>
        <taxon>Nocardioidaceae</taxon>
        <taxon>Nocardioides</taxon>
    </lineage>
</organism>
<keyword evidence="1" id="KW-0812">Transmembrane</keyword>
<evidence type="ECO:0000313" key="2">
    <source>
        <dbReference type="EMBL" id="GAA1974105.1"/>
    </source>
</evidence>
<feature type="transmembrane region" description="Helical" evidence="1">
    <location>
        <begin position="215"/>
        <end position="236"/>
    </location>
</feature>
<proteinExistence type="predicted"/>
<dbReference type="RefSeq" id="WP_344047817.1">
    <property type="nucleotide sequence ID" value="NZ_BAAAPB010000005.1"/>
</dbReference>
<feature type="transmembrane region" description="Helical" evidence="1">
    <location>
        <begin position="106"/>
        <end position="130"/>
    </location>
</feature>
<feature type="transmembrane region" description="Helical" evidence="1">
    <location>
        <begin position="68"/>
        <end position="91"/>
    </location>
</feature>
<evidence type="ECO:0000313" key="3">
    <source>
        <dbReference type="Proteomes" id="UP001500571"/>
    </source>
</evidence>
<feature type="transmembrane region" description="Helical" evidence="1">
    <location>
        <begin position="280"/>
        <end position="302"/>
    </location>
</feature>
<comment type="caution">
    <text evidence="2">The sequence shown here is derived from an EMBL/GenBank/DDBJ whole genome shotgun (WGS) entry which is preliminary data.</text>
</comment>
<dbReference type="Proteomes" id="UP001500571">
    <property type="component" value="Unassembled WGS sequence"/>
</dbReference>
<feature type="transmembrane region" description="Helical" evidence="1">
    <location>
        <begin position="181"/>
        <end position="203"/>
    </location>
</feature>
<dbReference type="SUPFAM" id="SSF55781">
    <property type="entry name" value="GAF domain-like"/>
    <property type="match status" value="1"/>
</dbReference>
<evidence type="ECO:0000256" key="1">
    <source>
        <dbReference type="SAM" id="Phobius"/>
    </source>
</evidence>
<dbReference type="Gene3D" id="3.30.450.40">
    <property type="match status" value="1"/>
</dbReference>
<name>A0ABN2RSE0_9ACTN</name>
<feature type="transmembrane region" description="Helical" evidence="1">
    <location>
        <begin position="248"/>
        <end position="268"/>
    </location>
</feature>
<protein>
    <recommendedName>
        <fullName evidence="4">Histidine kinase N-terminal 7TM region domain-containing protein</fullName>
    </recommendedName>
</protein>
<feature type="transmembrane region" description="Helical" evidence="1">
    <location>
        <begin position="41"/>
        <end position="61"/>
    </location>
</feature>
<keyword evidence="1" id="KW-1133">Transmembrane helix</keyword>
<dbReference type="InterPro" id="IPR029016">
    <property type="entry name" value="GAF-like_dom_sf"/>
</dbReference>
<gene>
    <name evidence="2" type="ORF">GCM10009798_39180</name>
</gene>